<protein>
    <submittedName>
        <fullName evidence="2">Uncharacterized protein</fullName>
    </submittedName>
</protein>
<dbReference type="EMBL" id="JAFJYH010000009">
    <property type="protein sequence ID" value="KAG4425567.1"/>
    <property type="molecule type" value="Genomic_DNA"/>
</dbReference>
<feature type="compositionally biased region" description="Polar residues" evidence="1">
    <location>
        <begin position="262"/>
        <end position="271"/>
    </location>
</feature>
<dbReference type="Proteomes" id="UP000664132">
    <property type="component" value="Unassembled WGS sequence"/>
</dbReference>
<proteinExistence type="predicted"/>
<comment type="caution">
    <text evidence="2">The sequence shown here is derived from an EMBL/GenBank/DDBJ whole genome shotgun (WGS) entry which is preliminary data.</text>
</comment>
<evidence type="ECO:0000256" key="1">
    <source>
        <dbReference type="SAM" id="MobiDB-lite"/>
    </source>
</evidence>
<dbReference type="GO" id="GO:0006364">
    <property type="term" value="P:rRNA processing"/>
    <property type="evidence" value="ECO:0007669"/>
    <property type="project" value="InterPro"/>
</dbReference>
<feature type="compositionally biased region" description="Basic and acidic residues" evidence="1">
    <location>
        <begin position="217"/>
        <end position="228"/>
    </location>
</feature>
<feature type="compositionally biased region" description="Basic and acidic residues" evidence="1">
    <location>
        <begin position="84"/>
        <end position="93"/>
    </location>
</feature>
<dbReference type="Pfam" id="PF08297">
    <property type="entry name" value="U3_snoRNA_assoc"/>
    <property type="match status" value="1"/>
</dbReference>
<feature type="region of interest" description="Disordered" evidence="1">
    <location>
        <begin position="342"/>
        <end position="379"/>
    </location>
</feature>
<dbReference type="GO" id="GO:0030515">
    <property type="term" value="F:snoRNA binding"/>
    <property type="evidence" value="ECO:0007669"/>
    <property type="project" value="InterPro"/>
</dbReference>
<keyword evidence="3" id="KW-1185">Reference proteome</keyword>
<gene>
    <name evidence="2" type="ORF">IFR04_001264</name>
</gene>
<organism evidence="2 3">
    <name type="scientific">Cadophora malorum</name>
    <dbReference type="NCBI Taxonomy" id="108018"/>
    <lineage>
        <taxon>Eukaryota</taxon>
        <taxon>Fungi</taxon>
        <taxon>Dikarya</taxon>
        <taxon>Ascomycota</taxon>
        <taxon>Pezizomycotina</taxon>
        <taxon>Leotiomycetes</taxon>
        <taxon>Helotiales</taxon>
        <taxon>Ploettnerulaceae</taxon>
        <taxon>Cadophora</taxon>
    </lineage>
</organism>
<evidence type="ECO:0000313" key="3">
    <source>
        <dbReference type="Proteomes" id="UP000664132"/>
    </source>
</evidence>
<dbReference type="OrthoDB" id="5245631at2759"/>
<feature type="compositionally biased region" description="Acidic residues" evidence="1">
    <location>
        <begin position="104"/>
        <end position="127"/>
    </location>
</feature>
<dbReference type="InterPro" id="IPR013268">
    <property type="entry name" value="UTP16"/>
</dbReference>
<feature type="compositionally biased region" description="Basic and acidic residues" evidence="1">
    <location>
        <begin position="128"/>
        <end position="138"/>
    </location>
</feature>
<feature type="region of interest" description="Disordered" evidence="1">
    <location>
        <begin position="84"/>
        <end position="271"/>
    </location>
</feature>
<accession>A0A8H7WIV9</accession>
<evidence type="ECO:0000313" key="2">
    <source>
        <dbReference type="EMBL" id="KAG4425567.1"/>
    </source>
</evidence>
<dbReference type="AlphaFoldDB" id="A0A8H7WIV9"/>
<name>A0A8H7WIV9_9HELO</name>
<feature type="compositionally biased region" description="Acidic residues" evidence="1">
    <location>
        <begin position="169"/>
        <end position="181"/>
    </location>
</feature>
<sequence>MVTSRSQSRAARRDDEVNDDNTIHVYVSSGQKRKLRSSGAGDTEAGEEKEIATPSAKKRKTLPVREKGLSPVVKNTIPVVEIPARKATPEIEAKAGTPAKPIEIEDDVEKSSDDDVSEQEQEEEENAVEQKEVEVDAKTKHKRFNSEEAEEELFSTARDDPEAAGEVADSNEDSDSEDDAPEAIGIQDAAKEVKSKERDTAKAVKEQLTASRKKRKERDEILKKQSEKAKKRKPDSTTNEPAHASSESDSEDDFPALLDEPTSLTMPSHILTSRSTLPSFLPAEYLEDTEPQDSIPTSEEMAIIKKKAKKTKFLDAALKEPKDRRVGKTTYRVAKAGSTKLAPKSSFTARSTKEAWMQGRSGGKVDPSRRAFGKAFGRR</sequence>
<feature type="region of interest" description="Disordered" evidence="1">
    <location>
        <begin position="1"/>
        <end position="67"/>
    </location>
</feature>
<reference evidence="2" key="1">
    <citation type="submission" date="2021-02" db="EMBL/GenBank/DDBJ databases">
        <title>Genome sequence Cadophora malorum strain M34.</title>
        <authorList>
            <person name="Stefanovic E."/>
            <person name="Vu D."/>
            <person name="Scully C."/>
            <person name="Dijksterhuis J."/>
            <person name="Roader J."/>
            <person name="Houbraken J."/>
        </authorList>
    </citation>
    <scope>NUCLEOTIDE SEQUENCE</scope>
    <source>
        <strain evidence="2">M34</strain>
    </source>
</reference>
<feature type="compositionally biased region" description="Basic and acidic residues" evidence="1">
    <location>
        <begin position="189"/>
        <end position="205"/>
    </location>
</feature>